<dbReference type="PANTHER" id="PTHR10569:SF2">
    <property type="entry name" value="GLYCOGEN DEBRANCHING ENZYME"/>
    <property type="match status" value="1"/>
</dbReference>
<dbReference type="PANTHER" id="PTHR10569">
    <property type="entry name" value="GLYCOGEN DEBRANCHING ENZYME"/>
    <property type="match status" value="1"/>
</dbReference>
<dbReference type="EMBL" id="JABFRW010000055">
    <property type="protein sequence ID" value="NOT33595.1"/>
    <property type="molecule type" value="Genomic_DNA"/>
</dbReference>
<dbReference type="SUPFAM" id="SSF48208">
    <property type="entry name" value="Six-hairpin glycosidases"/>
    <property type="match status" value="1"/>
</dbReference>
<feature type="domain" description="Glycogen debranching enzyme bacterial and archaeal type N-terminal" evidence="2">
    <location>
        <begin position="7"/>
        <end position="231"/>
    </location>
</feature>
<dbReference type="InterPro" id="IPR032790">
    <property type="entry name" value="GDE_C"/>
</dbReference>
<dbReference type="Pfam" id="PF06202">
    <property type="entry name" value="GDE_C"/>
    <property type="match status" value="1"/>
</dbReference>
<accession>A0A849SNU4</accession>
<dbReference type="GO" id="GO:0004135">
    <property type="term" value="F:amylo-alpha-1,6-glucosidase activity"/>
    <property type="evidence" value="ECO:0007669"/>
    <property type="project" value="InterPro"/>
</dbReference>
<proteinExistence type="predicted"/>
<evidence type="ECO:0000313" key="3">
    <source>
        <dbReference type="EMBL" id="NOT33595.1"/>
    </source>
</evidence>
<reference evidence="3 4" key="1">
    <citation type="submission" date="2020-04" db="EMBL/GenBank/DDBJ databases">
        <title>Metagenomic profiling of ammonia- and methane-oxidizing microorganisms in a Dutch drinking water treatment plant.</title>
        <authorList>
            <person name="Poghosyan L."/>
            <person name="Leucker S."/>
        </authorList>
    </citation>
    <scope>NUCLEOTIDE SEQUENCE [LARGE SCALE GENOMIC DNA]</scope>
    <source>
        <strain evidence="3">S-RSF-IL-03</strain>
    </source>
</reference>
<feature type="domain" description="Glycogen debranching enzyme C-terminal" evidence="1">
    <location>
        <begin position="281"/>
        <end position="647"/>
    </location>
</feature>
<evidence type="ECO:0000313" key="4">
    <source>
        <dbReference type="Proteomes" id="UP000580839"/>
    </source>
</evidence>
<gene>
    <name evidence="3" type="ORF">HOP12_05415</name>
</gene>
<dbReference type="InterPro" id="IPR012341">
    <property type="entry name" value="6hp_glycosidase-like_sf"/>
</dbReference>
<sequence>MDRRSLEWLEADGLGGFAMGTAAGLRTRRYHAILQVATTPPTGRVTLVNGLEVWADTDHGAIALCTNTYAPEVVHPDGEARLQHFDAEPWPTWRYSVGDDRIVVAELLVPRGERRVALRWTLETASGGRPRGTAAIRLRVRPLMSGRDMHALHHESAAFRFEAEPAVGVVRWRPYESLPEILALTNGTYRHAPEWYRTFVYLEERARGLDHVEDLASPGEFSFDLAGGAAVMVLEAQLDVQPDAQPEAPATTAATAEALVARLRASERRRRRGFATRLHRAADAYLVQRGAGRTVIAGYPWFTDWGRDTFIALRGLCLAGGRLDDAGRILDEWAGEVSEGMLPNRFVEGAEAPEFNSVDASLWYVVAAHEWLLAMRASSRRVPRAQRERLLGAATAILDGYARGTRFGIRLDDDGLIAAGISGVQLTWMDAKVGDWVVTPRIGKPVEIQALWLNALRLAGEHSKRWSERFEHGLASFREQFWSESRGHLADVVDVDHQAGRVDWTFRPNQLFAIGGLPYALIDGDRAQRLLHACEERLWTPLGPRSLAPGEPGYAPRYEGGVLERDAAYHQGTVWPWLTGAFVDAWLRLHPDTDQARAQARERFLVPLLQHLDAAGLGHVSEIADAETPHRPRGCPFQAWSVGEVLRLQARLASADNTLVPRRVR</sequence>
<dbReference type="GO" id="GO:0005980">
    <property type="term" value="P:glycogen catabolic process"/>
    <property type="evidence" value="ECO:0007669"/>
    <property type="project" value="InterPro"/>
</dbReference>
<dbReference type="Gene3D" id="1.50.10.10">
    <property type="match status" value="1"/>
</dbReference>
<dbReference type="InterPro" id="IPR010401">
    <property type="entry name" value="AGL/Gdb1"/>
</dbReference>
<dbReference type="Pfam" id="PF12439">
    <property type="entry name" value="GDE_N"/>
    <property type="match status" value="1"/>
</dbReference>
<dbReference type="InterPro" id="IPR008928">
    <property type="entry name" value="6-hairpin_glycosidase_sf"/>
</dbReference>
<evidence type="ECO:0000259" key="2">
    <source>
        <dbReference type="Pfam" id="PF12439"/>
    </source>
</evidence>
<dbReference type="InterPro" id="IPR024742">
    <property type="entry name" value="Glycogen_debranch_N"/>
</dbReference>
<comment type="caution">
    <text evidence="3">The sequence shown here is derived from an EMBL/GenBank/DDBJ whole genome shotgun (WGS) entry which is preliminary data.</text>
</comment>
<protein>
    <submittedName>
        <fullName evidence="3">Glycogen debranching protein</fullName>
    </submittedName>
</protein>
<organism evidence="3 4">
    <name type="scientific">Eiseniibacteriota bacterium</name>
    <dbReference type="NCBI Taxonomy" id="2212470"/>
    <lineage>
        <taxon>Bacteria</taxon>
        <taxon>Candidatus Eiseniibacteriota</taxon>
    </lineage>
</organism>
<dbReference type="Proteomes" id="UP000580839">
    <property type="component" value="Unassembled WGS sequence"/>
</dbReference>
<dbReference type="GO" id="GO:0004134">
    <property type="term" value="F:4-alpha-glucanotransferase activity"/>
    <property type="evidence" value="ECO:0007669"/>
    <property type="project" value="InterPro"/>
</dbReference>
<evidence type="ECO:0000259" key="1">
    <source>
        <dbReference type="Pfam" id="PF06202"/>
    </source>
</evidence>
<dbReference type="AlphaFoldDB" id="A0A849SNU4"/>
<name>A0A849SNU4_UNCEI</name>